<keyword evidence="2" id="KW-1185">Reference proteome</keyword>
<accession>A0A2T2NT16</accession>
<name>A0A2T2NT16_CORCC</name>
<evidence type="ECO:0000313" key="2">
    <source>
        <dbReference type="Proteomes" id="UP000240883"/>
    </source>
</evidence>
<evidence type="ECO:0000313" key="1">
    <source>
        <dbReference type="EMBL" id="PSN68540.1"/>
    </source>
</evidence>
<dbReference type="EMBL" id="KZ678133">
    <property type="protein sequence ID" value="PSN68540.1"/>
    <property type="molecule type" value="Genomic_DNA"/>
</dbReference>
<protein>
    <submittedName>
        <fullName evidence="1">Uncharacterized protein</fullName>
    </submittedName>
</protein>
<organism evidence="1 2">
    <name type="scientific">Corynespora cassiicola Philippines</name>
    <dbReference type="NCBI Taxonomy" id="1448308"/>
    <lineage>
        <taxon>Eukaryota</taxon>
        <taxon>Fungi</taxon>
        <taxon>Dikarya</taxon>
        <taxon>Ascomycota</taxon>
        <taxon>Pezizomycotina</taxon>
        <taxon>Dothideomycetes</taxon>
        <taxon>Pleosporomycetidae</taxon>
        <taxon>Pleosporales</taxon>
        <taxon>Corynesporascaceae</taxon>
        <taxon>Corynespora</taxon>
    </lineage>
</organism>
<gene>
    <name evidence="1" type="ORF">BS50DRAFT_319596</name>
</gene>
<dbReference type="Proteomes" id="UP000240883">
    <property type="component" value="Unassembled WGS sequence"/>
</dbReference>
<proteinExistence type="predicted"/>
<reference evidence="1 2" key="1">
    <citation type="journal article" date="2018" name="Front. Microbiol.">
        <title>Genome-Wide Analysis of Corynespora cassiicola Leaf Fall Disease Putative Effectors.</title>
        <authorList>
            <person name="Lopez D."/>
            <person name="Ribeiro S."/>
            <person name="Label P."/>
            <person name="Fumanal B."/>
            <person name="Venisse J.S."/>
            <person name="Kohler A."/>
            <person name="de Oliveira R.R."/>
            <person name="Labutti K."/>
            <person name="Lipzen A."/>
            <person name="Lail K."/>
            <person name="Bauer D."/>
            <person name="Ohm R.A."/>
            <person name="Barry K.W."/>
            <person name="Spatafora J."/>
            <person name="Grigoriev I.V."/>
            <person name="Martin F.M."/>
            <person name="Pujade-Renaud V."/>
        </authorList>
    </citation>
    <scope>NUCLEOTIDE SEQUENCE [LARGE SCALE GENOMIC DNA]</scope>
    <source>
        <strain evidence="1 2">Philippines</strain>
    </source>
</reference>
<sequence>MLRFIGIELQNSLLFCMQCDTDRSKQPPSSFVSSEGRFSFGKNAVGLVRILNAKTNEDSTTVMGYQSRRPGRTIFTEVRRIASPNRLRSQPSHGLSHIAYRLDARLRLRNAACHNVPRYKKTWLLVGECPVCAHAILCWLRRPCVRWTPGKSGKKTAALLRNLIVFQRSQFVERWAASSVWVKNRPYVKGSLHY</sequence>
<dbReference type="AlphaFoldDB" id="A0A2T2NT16"/>